<feature type="region of interest" description="Disordered" evidence="2">
    <location>
        <begin position="1"/>
        <end position="20"/>
    </location>
</feature>
<dbReference type="OrthoDB" id="10383291at2759"/>
<feature type="compositionally biased region" description="Basic and acidic residues" evidence="2">
    <location>
        <begin position="343"/>
        <end position="353"/>
    </location>
</feature>
<sequence length="717" mass="81499">MNPLAASFSPGTPSAHSVGGPSAQLSGNLYAYSPENANAYLYGTSYEYDPRHSYAYSPGYSDAYSYGNPYGYYPGSSYAYSPGTPNAYSYGNPYGYHHGNSYAYAPRDPYAYSRIKPPKKRDRNPLDEDEPYQSKFTHPPTKPFPPTGSLFYREGVFYGRSMTLKEQRFEKFVNDMQARQDLISEFKEWRRLKDLEEEAIVLYHELGQDQEEFKSQMMTRDQMDMEFQLQRKRKKAENLDPEMARSFLFMMFLDRQQNLRAEQAEQRERDEKERRAREESIKCKKKADFHAGVQASSVLMVKTDIIANAAGLQQRSQQTELTRAKPEKDNNSSRPVTPTGIRLTRDAPKEHINISRPVSDTKASSSKQQEQESKPSPEEIRRQFKAEVDVKSVISQANTSVDSGSSRQQEQESKLSRQFQEEVRLRPVATTTLNVRSVTPKTAAHEQEMRAKVLDPAVPAVRKDPFQSLDTVLAEYHPQGLMTSHPGHPSAIEQSPPANVGQWLDSNTLCEDPVPGSSTQPSTDPSSQYSSSKGDTPPSSVRSSPPKSPIQNPLSATDTQMVNTNQHKKKCTKRICELLGLTGCGKAPETSRSEMMEASSRDVLAVNDILLKEFERKEKARLAMEEEKRQETLPSRYEMLLQALEESSEKARSAMAEKKRQGALPSHYEMWQQTMEENKHRSALRIEYERLQREQRGCSKVGGHTIWNCDCPRKWGY</sequence>
<proteinExistence type="predicted"/>
<dbReference type="EMBL" id="CAJPDT010000028">
    <property type="protein sequence ID" value="CAF9921559.1"/>
    <property type="molecule type" value="Genomic_DNA"/>
</dbReference>
<feature type="coiled-coil region" evidence="1">
    <location>
        <begin position="607"/>
        <end position="661"/>
    </location>
</feature>
<feature type="region of interest" description="Disordered" evidence="2">
    <location>
        <begin position="313"/>
        <end position="380"/>
    </location>
</feature>
<gene>
    <name evidence="3" type="ORF">IMSHALPRED_005204</name>
</gene>
<feature type="region of interest" description="Disordered" evidence="2">
    <location>
        <begin position="113"/>
        <end position="145"/>
    </location>
</feature>
<feature type="compositionally biased region" description="Basic and acidic residues" evidence="2">
    <location>
        <begin position="369"/>
        <end position="380"/>
    </location>
</feature>
<comment type="caution">
    <text evidence="3">The sequence shown here is derived from an EMBL/GenBank/DDBJ whole genome shotgun (WGS) entry which is preliminary data.</text>
</comment>
<evidence type="ECO:0000256" key="1">
    <source>
        <dbReference type="SAM" id="Coils"/>
    </source>
</evidence>
<evidence type="ECO:0000256" key="2">
    <source>
        <dbReference type="SAM" id="MobiDB-lite"/>
    </source>
</evidence>
<accession>A0A8H3FBL0</accession>
<feature type="compositionally biased region" description="Low complexity" evidence="2">
    <location>
        <begin position="517"/>
        <end position="545"/>
    </location>
</feature>
<feature type="compositionally biased region" description="Polar residues" evidence="2">
    <location>
        <begin position="550"/>
        <end position="565"/>
    </location>
</feature>
<feature type="compositionally biased region" description="Polar residues" evidence="2">
    <location>
        <begin position="396"/>
        <end position="408"/>
    </location>
</feature>
<reference evidence="3" key="1">
    <citation type="submission" date="2021-03" db="EMBL/GenBank/DDBJ databases">
        <authorList>
            <person name="Tagirdzhanova G."/>
        </authorList>
    </citation>
    <scope>NUCLEOTIDE SEQUENCE</scope>
</reference>
<dbReference type="AlphaFoldDB" id="A0A8H3FBL0"/>
<dbReference type="Proteomes" id="UP000664534">
    <property type="component" value="Unassembled WGS sequence"/>
</dbReference>
<feature type="region of interest" description="Disordered" evidence="2">
    <location>
        <begin position="260"/>
        <end position="284"/>
    </location>
</feature>
<protein>
    <submittedName>
        <fullName evidence="3">Uncharacterized protein</fullName>
    </submittedName>
</protein>
<organism evidence="3 4">
    <name type="scientific">Imshaugia aleurites</name>
    <dbReference type="NCBI Taxonomy" id="172621"/>
    <lineage>
        <taxon>Eukaryota</taxon>
        <taxon>Fungi</taxon>
        <taxon>Dikarya</taxon>
        <taxon>Ascomycota</taxon>
        <taxon>Pezizomycotina</taxon>
        <taxon>Lecanoromycetes</taxon>
        <taxon>OSLEUM clade</taxon>
        <taxon>Lecanoromycetidae</taxon>
        <taxon>Lecanorales</taxon>
        <taxon>Lecanorineae</taxon>
        <taxon>Parmeliaceae</taxon>
        <taxon>Imshaugia</taxon>
    </lineage>
</organism>
<feature type="region of interest" description="Disordered" evidence="2">
    <location>
        <begin position="479"/>
        <end position="565"/>
    </location>
</feature>
<feature type="region of interest" description="Disordered" evidence="2">
    <location>
        <begin position="396"/>
        <end position="419"/>
    </location>
</feature>
<feature type="compositionally biased region" description="Basic and acidic residues" evidence="2">
    <location>
        <begin position="262"/>
        <end position="284"/>
    </location>
</feature>
<feature type="compositionally biased region" description="Basic and acidic residues" evidence="2">
    <location>
        <begin position="322"/>
        <end position="331"/>
    </location>
</feature>
<name>A0A8H3FBL0_9LECA</name>
<evidence type="ECO:0000313" key="4">
    <source>
        <dbReference type="Proteomes" id="UP000664534"/>
    </source>
</evidence>
<keyword evidence="4" id="KW-1185">Reference proteome</keyword>
<evidence type="ECO:0000313" key="3">
    <source>
        <dbReference type="EMBL" id="CAF9921559.1"/>
    </source>
</evidence>
<keyword evidence="1" id="KW-0175">Coiled coil</keyword>
<feature type="compositionally biased region" description="Basic and acidic residues" evidence="2">
    <location>
        <begin position="409"/>
        <end position="419"/>
    </location>
</feature>